<dbReference type="PANTHER" id="PTHR11444:SF1">
    <property type="entry name" value="FUMARATE HYDRATASE, MITOCHONDRIAL"/>
    <property type="match status" value="1"/>
</dbReference>
<dbReference type="GO" id="GO:0006108">
    <property type="term" value="P:malate metabolic process"/>
    <property type="evidence" value="ECO:0007669"/>
    <property type="project" value="TreeGrafter"/>
</dbReference>
<dbReference type="GO" id="GO:0006099">
    <property type="term" value="P:tricarboxylic acid cycle"/>
    <property type="evidence" value="ECO:0007669"/>
    <property type="project" value="InterPro"/>
</dbReference>
<dbReference type="PRINTS" id="PR00149">
    <property type="entry name" value="FUMRATELYASE"/>
</dbReference>
<dbReference type="InterPro" id="IPR018951">
    <property type="entry name" value="Fumarase_C_C"/>
</dbReference>
<dbReference type="FunFam" id="1.20.200.10:FF:000001">
    <property type="entry name" value="Fumarate hydratase, mitochondrial"/>
    <property type="match status" value="1"/>
</dbReference>
<protein>
    <recommendedName>
        <fullName evidence="2">fumarate hydratase</fullName>
        <ecNumber evidence="2">4.2.1.2</ecNumber>
    </recommendedName>
</protein>
<feature type="domain" description="Fumarase C C-terminal" evidence="5">
    <location>
        <begin position="437"/>
        <end position="489"/>
    </location>
</feature>
<feature type="domain" description="Fumarate lyase N-terminal" evidence="4">
    <location>
        <begin position="37"/>
        <end position="371"/>
    </location>
</feature>
<dbReference type="GO" id="GO:0004333">
    <property type="term" value="F:fumarate hydratase activity"/>
    <property type="evidence" value="ECO:0007669"/>
    <property type="project" value="UniProtKB-EC"/>
</dbReference>
<dbReference type="CDD" id="cd01362">
    <property type="entry name" value="Fumarase_classII"/>
    <property type="match status" value="1"/>
</dbReference>
<evidence type="ECO:0000256" key="2">
    <source>
        <dbReference type="ARBA" id="ARBA00012921"/>
    </source>
</evidence>
<dbReference type="InterPro" id="IPR024083">
    <property type="entry name" value="Fumarase/histidase_N"/>
</dbReference>
<evidence type="ECO:0000313" key="6">
    <source>
        <dbReference type="EMBL" id="AER57858.1"/>
    </source>
</evidence>
<accession>G8FUE1</accession>
<evidence type="ECO:0000259" key="4">
    <source>
        <dbReference type="Pfam" id="PF00206"/>
    </source>
</evidence>
<dbReference type="AlphaFoldDB" id="G8FUE1"/>
<dbReference type="PANTHER" id="PTHR11444">
    <property type="entry name" value="ASPARTATEAMMONIA/ARGININOSUCCINATE/ADENYLOSUCCINATE LYASE"/>
    <property type="match status" value="1"/>
</dbReference>
<dbReference type="Gene3D" id="1.10.40.30">
    <property type="entry name" value="Fumarase/aspartase (C-terminal domain)"/>
    <property type="match status" value="1"/>
</dbReference>
<dbReference type="Gene3D" id="1.10.275.10">
    <property type="entry name" value="Fumarase/aspartase (N-terminal domain)"/>
    <property type="match status" value="1"/>
</dbReference>
<dbReference type="GO" id="GO:0005739">
    <property type="term" value="C:mitochondrion"/>
    <property type="evidence" value="ECO:0007669"/>
    <property type="project" value="TreeGrafter"/>
</dbReference>
<dbReference type="PRINTS" id="PR00145">
    <property type="entry name" value="ARGSUCLYASE"/>
</dbReference>
<dbReference type="InterPro" id="IPR022761">
    <property type="entry name" value="Fumarate_lyase_N"/>
</dbReference>
<dbReference type="EMBL" id="JN048899">
    <property type="protein sequence ID" value="AER57858.1"/>
    <property type="molecule type" value="Genomic_DNA"/>
</dbReference>
<dbReference type="InterPro" id="IPR000362">
    <property type="entry name" value="Fumarate_lyase_fam"/>
</dbReference>
<comment type="similarity">
    <text evidence="1">Belongs to the class-II fumarase/aspartase family. Fumarase subfamily.</text>
</comment>
<dbReference type="FunFam" id="1.10.40.30:FF:000002">
    <property type="entry name" value="Fumarate hydratase class II"/>
    <property type="match status" value="1"/>
</dbReference>
<dbReference type="Pfam" id="PF10415">
    <property type="entry name" value="FumaraseC_C"/>
    <property type="match status" value="1"/>
</dbReference>
<dbReference type="GO" id="GO:0006106">
    <property type="term" value="P:fumarate metabolic process"/>
    <property type="evidence" value="ECO:0007669"/>
    <property type="project" value="InterPro"/>
</dbReference>
<sequence>MLSSSAYKAATNLSLKSNFNLLVRTMTTFRSEYDTFGEIKVDDSKYWGAQTQRSLENFDIGGPQARMPNPVIKAFGILKRSAAVVNKKYGLDANIADHIVKAADEVITGKLDEQFPLVVFQTGSGTQTNMNVNEVIANRGIEIMTNTRDFSTQKKAIHPNDHVNKSQSSNDTFPTCMHIAAALEVNQRLIPGLRMLLKEMTQKAEEFKNIIKIGRTHLQDATPLTLGQEFSGYCTQIEYGIQRIETTLPRLYQLAQGGTAVGTGLNTPVGFDVAIADEVARFTSLPFKTAPNKFEALAAHDAMVEVSGALNTVAVSLMKIANDIRLLGSGPRCGLGEILLPENEPGSSIMPGKVNPTQCEAMTMVCAQVMGNHTTITIAGSNGHFELNVFKPVIISNLLMSIRLIGDAAVSFTKNCVVGIKADEKRISQLMNESLMLVTALNPYIGYDKAAKAAKKAHAEKTTLKEACLTLGYVTSEQFDQWVRPEDMIGPIKK</sequence>
<evidence type="ECO:0000256" key="3">
    <source>
        <dbReference type="ARBA" id="ARBA00023239"/>
    </source>
</evidence>
<organism evidence="6">
    <name type="scientific">Acytostelium subglobosum</name>
    <name type="common">Slime mold</name>
    <dbReference type="NCBI Taxonomy" id="361139"/>
    <lineage>
        <taxon>Eukaryota</taxon>
        <taxon>Amoebozoa</taxon>
        <taxon>Evosea</taxon>
        <taxon>Eumycetozoa</taxon>
        <taxon>Dictyostelia</taxon>
        <taxon>Acytosteliales</taxon>
        <taxon>Acytosteliaceae</taxon>
        <taxon>Acytostelium</taxon>
    </lineage>
</organism>
<evidence type="ECO:0000256" key="1">
    <source>
        <dbReference type="ARBA" id="ARBA00009084"/>
    </source>
</evidence>
<dbReference type="SUPFAM" id="SSF48557">
    <property type="entry name" value="L-aspartase-like"/>
    <property type="match status" value="1"/>
</dbReference>
<dbReference type="Pfam" id="PF00206">
    <property type="entry name" value="Lyase_1"/>
    <property type="match status" value="1"/>
</dbReference>
<proteinExistence type="inferred from homology"/>
<dbReference type="NCBIfam" id="TIGR00979">
    <property type="entry name" value="fumC_II"/>
    <property type="match status" value="1"/>
</dbReference>
<dbReference type="NCBIfam" id="NF008909">
    <property type="entry name" value="PRK12273.1"/>
    <property type="match status" value="1"/>
</dbReference>
<dbReference type="EC" id="4.2.1.2" evidence="2"/>
<dbReference type="Gene3D" id="1.20.200.10">
    <property type="entry name" value="Fumarase/aspartase (Central domain)"/>
    <property type="match status" value="1"/>
</dbReference>
<reference evidence="6" key="1">
    <citation type="submission" date="2011-06" db="EMBL/GenBank/DDBJ databases">
        <title>Phenotypic evolution in the social amoebas.</title>
        <authorList>
            <person name="Schaap P."/>
            <person name="Lawal H.M."/>
            <person name="Urushira H."/>
        </authorList>
    </citation>
    <scope>NUCLEOTIDE SEQUENCE</scope>
</reference>
<dbReference type="PROSITE" id="PS00163">
    <property type="entry name" value="FUMARATE_LYASES"/>
    <property type="match status" value="1"/>
</dbReference>
<dbReference type="FunFam" id="1.10.275.10:FF:000001">
    <property type="entry name" value="Fumarate hydratase, mitochondrial"/>
    <property type="match status" value="1"/>
</dbReference>
<keyword evidence="3" id="KW-0456">Lyase</keyword>
<dbReference type="InterPro" id="IPR008948">
    <property type="entry name" value="L-Aspartase-like"/>
</dbReference>
<dbReference type="InterPro" id="IPR020557">
    <property type="entry name" value="Fumarate_lyase_CS"/>
</dbReference>
<evidence type="ECO:0000259" key="5">
    <source>
        <dbReference type="Pfam" id="PF10415"/>
    </source>
</evidence>
<dbReference type="HAMAP" id="MF_00743">
    <property type="entry name" value="FumaraseC"/>
    <property type="match status" value="1"/>
</dbReference>
<dbReference type="InterPro" id="IPR005677">
    <property type="entry name" value="Fum_hydII"/>
</dbReference>
<name>G8FUE1_ACYSU</name>